<accession>A0A4Z2H9C5</accession>
<reference evidence="2 3" key="1">
    <citation type="submission" date="2019-03" db="EMBL/GenBank/DDBJ databases">
        <title>First draft genome of Liparis tanakae, snailfish: a comprehensive survey of snailfish specific genes.</title>
        <authorList>
            <person name="Kim W."/>
            <person name="Song I."/>
            <person name="Jeong J.-H."/>
            <person name="Kim D."/>
            <person name="Kim S."/>
            <person name="Ryu S."/>
            <person name="Song J.Y."/>
            <person name="Lee S.K."/>
        </authorList>
    </citation>
    <scope>NUCLEOTIDE SEQUENCE [LARGE SCALE GENOMIC DNA]</scope>
    <source>
        <tissue evidence="2">Muscle</tissue>
    </source>
</reference>
<evidence type="ECO:0000313" key="3">
    <source>
        <dbReference type="Proteomes" id="UP000314294"/>
    </source>
</evidence>
<proteinExistence type="predicted"/>
<name>A0A4Z2H9C5_9TELE</name>
<organism evidence="2 3">
    <name type="scientific">Liparis tanakae</name>
    <name type="common">Tanaka's snailfish</name>
    <dbReference type="NCBI Taxonomy" id="230148"/>
    <lineage>
        <taxon>Eukaryota</taxon>
        <taxon>Metazoa</taxon>
        <taxon>Chordata</taxon>
        <taxon>Craniata</taxon>
        <taxon>Vertebrata</taxon>
        <taxon>Euteleostomi</taxon>
        <taxon>Actinopterygii</taxon>
        <taxon>Neopterygii</taxon>
        <taxon>Teleostei</taxon>
        <taxon>Neoteleostei</taxon>
        <taxon>Acanthomorphata</taxon>
        <taxon>Eupercaria</taxon>
        <taxon>Perciformes</taxon>
        <taxon>Cottioidei</taxon>
        <taxon>Cottales</taxon>
        <taxon>Liparidae</taxon>
        <taxon>Liparis</taxon>
    </lineage>
</organism>
<comment type="caution">
    <text evidence="2">The sequence shown here is derived from an EMBL/GenBank/DDBJ whole genome shotgun (WGS) entry which is preliminary data.</text>
</comment>
<sequence>MKAQLEPMTFSRAAVGSWTGERCGSRILSGSSLSPPHLEERLGSRAPTGLAAAPALTKRAEARRRRSNSLTSEAIAVHGRIFQNRLRLAMKERAEAAHRIDSVPPVERPILTSPRLAPLSVFSHEHKGKNAFLQYRNK</sequence>
<feature type="region of interest" description="Disordered" evidence="1">
    <location>
        <begin position="27"/>
        <end position="47"/>
    </location>
</feature>
<dbReference type="EMBL" id="SRLO01000292">
    <property type="protein sequence ID" value="TNN62478.1"/>
    <property type="molecule type" value="Genomic_DNA"/>
</dbReference>
<protein>
    <submittedName>
        <fullName evidence="2">Uncharacterized protein</fullName>
    </submittedName>
</protein>
<gene>
    <name evidence="2" type="ORF">EYF80_027281</name>
</gene>
<dbReference type="AlphaFoldDB" id="A0A4Z2H9C5"/>
<evidence type="ECO:0000256" key="1">
    <source>
        <dbReference type="SAM" id="MobiDB-lite"/>
    </source>
</evidence>
<keyword evidence="3" id="KW-1185">Reference proteome</keyword>
<evidence type="ECO:0000313" key="2">
    <source>
        <dbReference type="EMBL" id="TNN62478.1"/>
    </source>
</evidence>
<dbReference type="Proteomes" id="UP000314294">
    <property type="component" value="Unassembled WGS sequence"/>
</dbReference>